<proteinExistence type="inferred from homology"/>
<gene>
    <name evidence="13" type="ORF">HNP34_001515</name>
</gene>
<feature type="domain" description="Lipoyl-binding" evidence="11">
    <location>
        <begin position="241"/>
        <end position="314"/>
    </location>
</feature>
<dbReference type="PROSITE" id="PS00189">
    <property type="entry name" value="LIPOYL"/>
    <property type="match status" value="3"/>
</dbReference>
<organism evidence="13 14">
    <name type="scientific">Acinetobacter lwoffii</name>
    <dbReference type="NCBI Taxonomy" id="28090"/>
    <lineage>
        <taxon>Bacteria</taxon>
        <taxon>Pseudomonadati</taxon>
        <taxon>Pseudomonadota</taxon>
        <taxon>Gammaproteobacteria</taxon>
        <taxon>Moraxellales</taxon>
        <taxon>Moraxellaceae</taxon>
        <taxon>Acinetobacter</taxon>
    </lineage>
</organism>
<keyword evidence="6 9" id="KW-0012">Acyltransferase</keyword>
<keyword evidence="5 9" id="KW-0450">Lipoyl</keyword>
<dbReference type="Gene3D" id="4.10.320.10">
    <property type="entry name" value="E3-binding domain"/>
    <property type="match status" value="1"/>
</dbReference>
<dbReference type="InterPro" id="IPR004167">
    <property type="entry name" value="PSBD"/>
</dbReference>
<evidence type="ECO:0000256" key="6">
    <source>
        <dbReference type="ARBA" id="ARBA00023315"/>
    </source>
</evidence>
<dbReference type="InterPro" id="IPR000089">
    <property type="entry name" value="Biotin_lipoyl"/>
</dbReference>
<evidence type="ECO:0000256" key="10">
    <source>
        <dbReference type="SAM" id="MobiDB-lite"/>
    </source>
</evidence>
<evidence type="ECO:0000256" key="3">
    <source>
        <dbReference type="ARBA" id="ARBA00011484"/>
    </source>
</evidence>
<feature type="domain" description="Peripheral subunit-binding (PSBD)" evidence="12">
    <location>
        <begin position="375"/>
        <end position="412"/>
    </location>
</feature>
<dbReference type="InterPro" id="IPR050743">
    <property type="entry name" value="2-oxoacid_DH_E2_comp"/>
</dbReference>
<dbReference type="PANTHER" id="PTHR43178">
    <property type="entry name" value="DIHYDROLIPOAMIDE ACETYLTRANSFERASE COMPONENT OF PYRUVATE DEHYDROGENASE COMPLEX"/>
    <property type="match status" value="1"/>
</dbReference>
<evidence type="ECO:0000256" key="2">
    <source>
        <dbReference type="ARBA" id="ARBA00007317"/>
    </source>
</evidence>
<evidence type="ECO:0000256" key="5">
    <source>
        <dbReference type="ARBA" id="ARBA00022823"/>
    </source>
</evidence>
<reference evidence="13 14" key="1">
    <citation type="submission" date="2020-08" db="EMBL/GenBank/DDBJ databases">
        <title>Functional genomics of gut bacteria from endangered species of beetles.</title>
        <authorList>
            <person name="Carlos-Shanley C."/>
        </authorList>
    </citation>
    <scope>NUCLEOTIDE SEQUENCE [LARGE SCALE GENOMIC DNA]</scope>
    <source>
        <strain evidence="13 14">S00127</strain>
    </source>
</reference>
<dbReference type="Pfam" id="PF00198">
    <property type="entry name" value="2-oxoacid_dh"/>
    <property type="match status" value="1"/>
</dbReference>
<dbReference type="Proteomes" id="UP000548425">
    <property type="component" value="Unassembled WGS sequence"/>
</dbReference>
<dbReference type="Pfam" id="PF02817">
    <property type="entry name" value="E3_binding"/>
    <property type="match status" value="1"/>
</dbReference>
<comment type="subunit">
    <text evidence="3">Forms a 24-polypeptide structural core with octahedral symmetry.</text>
</comment>
<protein>
    <recommendedName>
        <fullName evidence="9">Dihydrolipoamide acetyltransferase component of pyruvate dehydrogenase complex</fullName>
        <ecNumber evidence="9">2.3.1.-</ecNumber>
    </recommendedName>
</protein>
<dbReference type="PROSITE" id="PS50968">
    <property type="entry name" value="BIOTINYL_LIPOYL"/>
    <property type="match status" value="3"/>
</dbReference>
<comment type="similarity">
    <text evidence="2 9">Belongs to the 2-oxoacid dehydrogenase family.</text>
</comment>
<evidence type="ECO:0000313" key="13">
    <source>
        <dbReference type="EMBL" id="MBB6363383.1"/>
    </source>
</evidence>
<dbReference type="InterPro" id="IPR023213">
    <property type="entry name" value="CAT-like_dom_sf"/>
</dbReference>
<feature type="region of interest" description="Disordered" evidence="10">
    <location>
        <begin position="79"/>
        <end position="101"/>
    </location>
</feature>
<dbReference type="InterPro" id="IPR001078">
    <property type="entry name" value="2-oxoacid_DH_actylTfrase"/>
</dbReference>
<dbReference type="AlphaFoldDB" id="A0AAW3VEB7"/>
<evidence type="ECO:0000259" key="12">
    <source>
        <dbReference type="PROSITE" id="PS51826"/>
    </source>
</evidence>
<feature type="domain" description="Lipoyl-binding" evidence="11">
    <location>
        <begin position="129"/>
        <end position="202"/>
    </location>
</feature>
<dbReference type="PROSITE" id="PS51826">
    <property type="entry name" value="PSBD"/>
    <property type="match status" value="1"/>
</dbReference>
<dbReference type="FunFam" id="3.30.559.10:FF:000004">
    <property type="entry name" value="Acetyltransferase component of pyruvate dehydrogenase complex"/>
    <property type="match status" value="1"/>
</dbReference>
<evidence type="ECO:0000256" key="1">
    <source>
        <dbReference type="ARBA" id="ARBA00001938"/>
    </source>
</evidence>
<comment type="function">
    <text evidence="7">The pyruvate dehydrogenase complex catalyzes the overall conversion of pyruvate to acetyl-CoA and CO(2). It contains multiple copies of three enzymatic components: pyruvate dehydrogenase (E1), dihydrolipoamide acetyltransferase (E2) and lipoamide dehydrogenase (E3).</text>
</comment>
<feature type="domain" description="Lipoyl-binding" evidence="11">
    <location>
        <begin position="1"/>
        <end position="73"/>
    </location>
</feature>
<name>A0AAW3VEB7_ACILW</name>
<comment type="caution">
    <text evidence="13">The sequence shown here is derived from an EMBL/GenBank/DDBJ whole genome shotgun (WGS) entry which is preliminary data.</text>
</comment>
<evidence type="ECO:0000259" key="11">
    <source>
        <dbReference type="PROSITE" id="PS50968"/>
    </source>
</evidence>
<dbReference type="Gene3D" id="2.40.50.100">
    <property type="match status" value="3"/>
</dbReference>
<evidence type="ECO:0000256" key="7">
    <source>
        <dbReference type="ARBA" id="ARBA00025211"/>
    </source>
</evidence>
<keyword evidence="4 9" id="KW-0808">Transferase</keyword>
<dbReference type="Pfam" id="PF00364">
    <property type="entry name" value="Biotin_lipoyl"/>
    <property type="match status" value="3"/>
</dbReference>
<dbReference type="EC" id="2.3.1.-" evidence="9"/>
<evidence type="ECO:0000256" key="9">
    <source>
        <dbReference type="RuleBase" id="RU003423"/>
    </source>
</evidence>
<dbReference type="InterPro" id="IPR011053">
    <property type="entry name" value="Single_hybrid_motif"/>
</dbReference>
<dbReference type="EMBL" id="JACHLA010000006">
    <property type="protein sequence ID" value="MBB6363383.1"/>
    <property type="molecule type" value="Genomic_DNA"/>
</dbReference>
<feature type="compositionally biased region" description="Polar residues" evidence="10">
    <location>
        <begin position="87"/>
        <end position="101"/>
    </location>
</feature>
<keyword evidence="13" id="KW-0670">Pyruvate</keyword>
<dbReference type="InterPro" id="IPR003016">
    <property type="entry name" value="2-oxoA_DH_lipoyl-BS"/>
</dbReference>
<dbReference type="InterPro" id="IPR036625">
    <property type="entry name" value="E3-bd_dom_sf"/>
</dbReference>
<evidence type="ECO:0000313" key="14">
    <source>
        <dbReference type="Proteomes" id="UP000548425"/>
    </source>
</evidence>
<dbReference type="RefSeq" id="WP_184413006.1">
    <property type="nucleotide sequence ID" value="NZ_JACHLA010000006.1"/>
</dbReference>
<dbReference type="Gene3D" id="3.30.559.10">
    <property type="entry name" value="Chloramphenicol acetyltransferase-like domain"/>
    <property type="match status" value="1"/>
</dbReference>
<comment type="cofactor">
    <cofactor evidence="1 9">
        <name>(R)-lipoate</name>
        <dbReference type="ChEBI" id="CHEBI:83088"/>
    </cofactor>
</comment>
<dbReference type="GO" id="GO:0005737">
    <property type="term" value="C:cytoplasm"/>
    <property type="evidence" value="ECO:0007669"/>
    <property type="project" value="TreeGrafter"/>
</dbReference>
<evidence type="ECO:0000256" key="8">
    <source>
        <dbReference type="ARBA" id="ARBA00048370"/>
    </source>
</evidence>
<dbReference type="GO" id="GO:0006086">
    <property type="term" value="P:pyruvate decarboxylation to acetyl-CoA"/>
    <property type="evidence" value="ECO:0007669"/>
    <property type="project" value="TreeGrafter"/>
</dbReference>
<dbReference type="CDD" id="cd06849">
    <property type="entry name" value="lipoyl_domain"/>
    <property type="match status" value="3"/>
</dbReference>
<dbReference type="PANTHER" id="PTHR43178:SF2">
    <property type="entry name" value="DIHYDROLIPOYLLYSINE-RESIDUE ACETYLTRANSFERASE COMPONENT OF PYRUVATE DEHYDROGENASE COMPLEX"/>
    <property type="match status" value="1"/>
</dbReference>
<accession>A0AAW3VEB7</accession>
<sequence>MQITTPDIGVDKATVAEILVKVGDTIAIDDSIVLLESDKASVEVPSTSAGVVKSILVSQGDEVAEGAVLIELQAEDGSADVVEPQQADASQKTSENTPTSLPDQEIIQELDSHQPKASAAPEAQASSQVVDVQIPDIGVEKATVGEILVAVGDEIEVDQSIVVVESDKATVEVPSTVSGTVESIEIKEGDTIKEGVVILKVKTAVSAAQVQTEAPQAPVAQAATQEKAVEAPQTPAAPAGDVEVKVPDLGVDKAAVAEILVQVGDTVEKDQSIIVVESDKATVEVPSTTAGVIKAIHVELGQNVSQGIALVTIEAEAEAEAQAAAAPVAAKAEAPKAPAAKAAPAPAASSTQTVAASDNADKLTKEQNVANSKVYAGPAVRKLARELGVVLADVKASGPHARVMKEDLKAYVKTRLTTPQAAPVAAAAQVAGLPKLPDFSAFGGVEEKALTRLQQVSIPQLSLNNFIPQVTQFDAADITELEAWRNELKGNFKKEGLSLTIMAFIIKAVAHLLKEEREFAGHLADDGKSVLLRNEIHMGIAVATPDGLTVPVLRHPDQKSIKQIATELGTLGQKARDKKLSPKDLQGANFTITSLGSIGGTAFTPLVNWPQVAILGISPATMQPVWNGEGFDPRLMLPLSLSYDHRVINGADAARFTNKLTKLLKDIRTLLI</sequence>
<dbReference type="SUPFAM" id="SSF52777">
    <property type="entry name" value="CoA-dependent acyltransferases"/>
    <property type="match status" value="1"/>
</dbReference>
<dbReference type="GO" id="GO:0031405">
    <property type="term" value="F:lipoic acid binding"/>
    <property type="evidence" value="ECO:0007669"/>
    <property type="project" value="TreeGrafter"/>
</dbReference>
<dbReference type="SUPFAM" id="SSF51230">
    <property type="entry name" value="Single hybrid motif"/>
    <property type="match status" value="3"/>
</dbReference>
<dbReference type="GO" id="GO:0004742">
    <property type="term" value="F:dihydrolipoyllysine-residue acetyltransferase activity"/>
    <property type="evidence" value="ECO:0007669"/>
    <property type="project" value="UniProtKB-EC"/>
</dbReference>
<evidence type="ECO:0000256" key="4">
    <source>
        <dbReference type="ARBA" id="ARBA00022679"/>
    </source>
</evidence>
<comment type="catalytic activity">
    <reaction evidence="8">
        <text>N(6)-[(R)-dihydrolipoyl]-L-lysyl-[protein] + acetyl-CoA = N(6)-[(R)-S(8)-acetyldihydrolipoyl]-L-lysyl-[protein] + CoA</text>
        <dbReference type="Rhea" id="RHEA:17017"/>
        <dbReference type="Rhea" id="RHEA-COMP:10475"/>
        <dbReference type="Rhea" id="RHEA-COMP:10478"/>
        <dbReference type="ChEBI" id="CHEBI:57287"/>
        <dbReference type="ChEBI" id="CHEBI:57288"/>
        <dbReference type="ChEBI" id="CHEBI:83100"/>
        <dbReference type="ChEBI" id="CHEBI:83111"/>
        <dbReference type="EC" id="2.3.1.12"/>
    </reaction>
</comment>
<dbReference type="SUPFAM" id="SSF47005">
    <property type="entry name" value="Peripheral subunit-binding domain of 2-oxo acid dehydrogenase complex"/>
    <property type="match status" value="1"/>
</dbReference>